<reference evidence="1" key="1">
    <citation type="journal article" date="2023" name="Int. J. Syst. Evol. Microbiol.">
        <title>&lt;i&gt;Shewanella septentrionalis&lt;/i&gt; sp. nov. and &lt;i&gt;Shewanella holmiensis&lt;/i&gt; sp. nov., isolated from Baltic Sea water and sediments.</title>
        <authorList>
            <person name="Martin-Rodriguez A.J."/>
            <person name="Thorell K."/>
            <person name="Joffre E."/>
            <person name="Jensie-Markopoulos S."/>
            <person name="Moore E.R.B."/>
            <person name="Sjoling A."/>
        </authorList>
    </citation>
    <scope>NUCLEOTIDE SEQUENCE</scope>
    <source>
        <strain evidence="1">SP1S2-7</strain>
    </source>
</reference>
<comment type="caution">
    <text evidence="1">The sequence shown here is derived from an EMBL/GenBank/DDBJ whole genome shotgun (WGS) entry which is preliminary data.</text>
</comment>
<keyword evidence="1" id="KW-0695">RNA-directed DNA polymerase</keyword>
<dbReference type="EMBL" id="JAMTCD010000038">
    <property type="protein sequence ID" value="MCT7943622.1"/>
    <property type="molecule type" value="Genomic_DNA"/>
</dbReference>
<dbReference type="CDD" id="cd01646">
    <property type="entry name" value="RT_Bac_retron_I"/>
    <property type="match status" value="1"/>
</dbReference>
<organism evidence="1 2">
    <name type="scientific">Shewanella holmiensis</name>
    <dbReference type="NCBI Taxonomy" id="2952222"/>
    <lineage>
        <taxon>Bacteria</taxon>
        <taxon>Pseudomonadati</taxon>
        <taxon>Pseudomonadota</taxon>
        <taxon>Gammaproteobacteria</taxon>
        <taxon>Alteromonadales</taxon>
        <taxon>Shewanellaceae</taxon>
        <taxon>Shewanella</taxon>
    </lineage>
</organism>
<evidence type="ECO:0000313" key="2">
    <source>
        <dbReference type="Proteomes" id="UP001155546"/>
    </source>
</evidence>
<dbReference type="InterPro" id="IPR036526">
    <property type="entry name" value="C-N_Hydrolase_sf"/>
</dbReference>
<evidence type="ECO:0000313" key="1">
    <source>
        <dbReference type="EMBL" id="MCT7943622.1"/>
    </source>
</evidence>
<dbReference type="Proteomes" id="UP001155546">
    <property type="component" value="Unassembled WGS sequence"/>
</dbReference>
<keyword evidence="1" id="KW-0548">Nucleotidyltransferase</keyword>
<dbReference type="GO" id="GO:0003964">
    <property type="term" value="F:RNA-directed DNA polymerase activity"/>
    <property type="evidence" value="ECO:0007669"/>
    <property type="project" value="UniProtKB-KW"/>
</dbReference>
<keyword evidence="2" id="KW-1185">Reference proteome</keyword>
<dbReference type="RefSeq" id="WP_261299940.1">
    <property type="nucleotide sequence ID" value="NZ_JAMTCD010000038.1"/>
</dbReference>
<keyword evidence="1" id="KW-0808">Transferase</keyword>
<dbReference type="Gene3D" id="3.60.110.10">
    <property type="entry name" value="Carbon-nitrogen hydrolase"/>
    <property type="match status" value="1"/>
</dbReference>
<dbReference type="SUPFAM" id="SSF56317">
    <property type="entry name" value="Carbon-nitrogen hydrolase"/>
    <property type="match status" value="1"/>
</dbReference>
<gene>
    <name evidence="1" type="ORF">NE535_17850</name>
</gene>
<proteinExistence type="predicted"/>
<accession>A0A9X3AR99</accession>
<protein>
    <submittedName>
        <fullName evidence="1">RNA-directed DNA polymerase</fullName>
    </submittedName>
</protein>
<name>A0A9X3AR99_9GAMM</name>
<sequence>MSYKAEFTGWNNLAVEDLLVAYRKAKADCFFENTFPTASKFAVYELDLLANLNKLMSSLKDNKGFTLNKEYLGKFRIIPKKLAMDPKAKCGNGHVHFSSPARAFGHLKQNAELKPEFRVIGDFPVEIHIISALWINMVGHKLDSCLSERCYGARLKRISNDDEFNSDKSKPFHLSSTGSFVPYFQPYQKWRNDGLQAIRGELEKDRDVIAVSLDLKSYYHFIDPSALSLSSRHKSLNIELSEEELIFTDELAKFMSTWSDEAKKFVKKTTKSKSDIDGGLAIGLTASRIVSNILLFHWDSLIKQKIAPIHYGRYVDDMFLVMHDTGNISSSHDFMLFLQDRLGEEIVFTEASRIKGNSKNKNDVNESVWNIQQGKEIQGDSLIQLQANKQKLFILQGRSGLDLLDSIEKEISELSSEHRLMPSPDQLEASTAAKVLSAASGAGEHADTLRRADGLTIRRLSWSLQLRHVETLAKDLPSHEWSSQREEFYQFAFNHILRPDRLFEHFSYLPRLLGFAISLNEWRQAELIVHKAYDAINQLADEVPFGKPVAINGRDSKAGKQLWRYVKGTLTWYFVDAATRYYDPNKLLSDNVSNKEKRLSALFLKGILGELTDLNDILDLQLGSDEFYHKAPLVALADLANEPYKEILKSESAKSLLAKHDKKRESQILKVFESANLIDVEALKEFRNSTTATRLEAIPKGERKGESFLPYLFPTRPLLPLQISELAPECIGLSRSDNKPYPEKSSYLWARYTQALRGVWVKPTLLASQQDNNETKASKRPYRYLNIGTDTKQKIVVALTNIKTDDKDWSAMASGKPNLSKERYRRISELVNQTLSLKPKPDYMLFPELSLPLEWVNSVSARLSAAGISLIAGTEYRHSDDRILSEACLVLSDNRLGYPASVIIRQPKLRPAVNEELELISKYGKTWAITESEAKKRPKPVYIHNGACFGVMVCSELQNSVARVKFQGEVDALMVLSWNQDLVTFASLIESAALDIHAYTILVNNRTYGDSRVRAPAKESFMRDLARVRGGDNDFVIAATLDLDSLRAFQSRAKRWPQADDKFKPVPEGFKLLAERRKAPK</sequence>
<dbReference type="AlphaFoldDB" id="A0A9X3AR99"/>